<dbReference type="Pfam" id="PF07729">
    <property type="entry name" value="FCD"/>
    <property type="match status" value="1"/>
</dbReference>
<keyword evidence="4" id="KW-0175">Coiled coil</keyword>
<dbReference type="GO" id="GO:0003700">
    <property type="term" value="F:DNA-binding transcription factor activity"/>
    <property type="evidence" value="ECO:0007669"/>
    <property type="project" value="InterPro"/>
</dbReference>
<dbReference type="SMART" id="SM00895">
    <property type="entry name" value="FCD"/>
    <property type="match status" value="1"/>
</dbReference>
<dbReference type="SUPFAM" id="SSF48008">
    <property type="entry name" value="GntR ligand-binding domain-like"/>
    <property type="match status" value="1"/>
</dbReference>
<dbReference type="PANTHER" id="PTHR43537:SF24">
    <property type="entry name" value="GLUCONATE OPERON TRANSCRIPTIONAL REPRESSOR"/>
    <property type="match status" value="1"/>
</dbReference>
<keyword evidence="1" id="KW-0805">Transcription regulation</keyword>
<evidence type="ECO:0000313" key="7">
    <source>
        <dbReference type="Proteomes" id="UP000019150"/>
    </source>
</evidence>
<dbReference type="RefSeq" id="WP_025348924.1">
    <property type="nucleotide sequence ID" value="NZ_CP006850.1"/>
</dbReference>
<dbReference type="HOGENOM" id="CLU_017584_5_4_11"/>
<dbReference type="Proteomes" id="UP000019150">
    <property type="component" value="Chromosome"/>
</dbReference>
<accession>W5TE04</accession>
<dbReference type="SUPFAM" id="SSF46785">
    <property type="entry name" value="Winged helix' DNA-binding domain"/>
    <property type="match status" value="1"/>
</dbReference>
<dbReference type="OrthoDB" id="3570892at2"/>
<gene>
    <name evidence="6" type="ORF">NONO_c26600</name>
</gene>
<reference evidence="6 7" key="1">
    <citation type="journal article" date="2014" name="Appl. Environ. Microbiol.">
        <title>Insights into the Microbial Degradation of Rubber and Gutta-Percha by Analysis of the Complete Genome of Nocardia nova SH22a.</title>
        <authorList>
            <person name="Luo Q."/>
            <person name="Hiessl S."/>
            <person name="Poehlein A."/>
            <person name="Daniel R."/>
            <person name="Steinbuchel A."/>
        </authorList>
    </citation>
    <scope>NUCLEOTIDE SEQUENCE [LARGE SCALE GENOMIC DNA]</scope>
    <source>
        <strain evidence="6">SH22a</strain>
    </source>
</reference>
<dbReference type="PROSITE" id="PS50949">
    <property type="entry name" value="HTH_GNTR"/>
    <property type="match status" value="1"/>
</dbReference>
<dbReference type="AlphaFoldDB" id="W5TE04"/>
<dbReference type="EMBL" id="CP006850">
    <property type="protein sequence ID" value="AHH17452.1"/>
    <property type="molecule type" value="Genomic_DNA"/>
</dbReference>
<sequence length="225" mass="25092">MSTTNHTARHVVLPDSLKQIALTEIRRRIFAREIEPGARIEQEPLAEEIGMSKIPVREALSALVAEGLVEIIPRRGAFVVPLSKTDIEDHYWMLAHISGRAAERAAQNLSEESLAELERLIEQMEAATGEQERAQANFKFHSLINHAAASPRILSVLRTLGSPIPLEFYESNTDMAAEADAEHRDLLDALRSRSGPKARAAMEEHFLQGAEKAIEILEAQGFWEK</sequence>
<feature type="coiled-coil region" evidence="4">
    <location>
        <begin position="107"/>
        <end position="137"/>
    </location>
</feature>
<keyword evidence="3" id="KW-0804">Transcription</keyword>
<keyword evidence="7" id="KW-1185">Reference proteome</keyword>
<organism evidence="6 7">
    <name type="scientific">Nocardia nova SH22a</name>
    <dbReference type="NCBI Taxonomy" id="1415166"/>
    <lineage>
        <taxon>Bacteria</taxon>
        <taxon>Bacillati</taxon>
        <taxon>Actinomycetota</taxon>
        <taxon>Actinomycetes</taxon>
        <taxon>Mycobacteriales</taxon>
        <taxon>Nocardiaceae</taxon>
        <taxon>Nocardia</taxon>
    </lineage>
</organism>
<evidence type="ECO:0000259" key="5">
    <source>
        <dbReference type="PROSITE" id="PS50949"/>
    </source>
</evidence>
<dbReference type="GO" id="GO:0003677">
    <property type="term" value="F:DNA binding"/>
    <property type="evidence" value="ECO:0007669"/>
    <property type="project" value="UniProtKB-KW"/>
</dbReference>
<dbReference type="Gene3D" id="1.20.120.530">
    <property type="entry name" value="GntR ligand-binding domain-like"/>
    <property type="match status" value="1"/>
</dbReference>
<dbReference type="InterPro" id="IPR008920">
    <property type="entry name" value="TF_FadR/GntR_C"/>
</dbReference>
<dbReference type="InterPro" id="IPR036390">
    <property type="entry name" value="WH_DNA-bd_sf"/>
</dbReference>
<evidence type="ECO:0000256" key="1">
    <source>
        <dbReference type="ARBA" id="ARBA00023015"/>
    </source>
</evidence>
<evidence type="ECO:0000256" key="3">
    <source>
        <dbReference type="ARBA" id="ARBA00023163"/>
    </source>
</evidence>
<dbReference type="SMART" id="SM00345">
    <property type="entry name" value="HTH_GNTR"/>
    <property type="match status" value="1"/>
</dbReference>
<dbReference type="InterPro" id="IPR011711">
    <property type="entry name" value="GntR_C"/>
</dbReference>
<dbReference type="InterPro" id="IPR000524">
    <property type="entry name" value="Tscrpt_reg_HTH_GntR"/>
</dbReference>
<dbReference type="Gene3D" id="1.10.10.10">
    <property type="entry name" value="Winged helix-like DNA-binding domain superfamily/Winged helix DNA-binding domain"/>
    <property type="match status" value="1"/>
</dbReference>
<dbReference type="CDD" id="cd07377">
    <property type="entry name" value="WHTH_GntR"/>
    <property type="match status" value="1"/>
</dbReference>
<dbReference type="eggNOG" id="COG1802">
    <property type="taxonomic scope" value="Bacteria"/>
</dbReference>
<name>W5TE04_9NOCA</name>
<dbReference type="PANTHER" id="PTHR43537">
    <property type="entry name" value="TRANSCRIPTIONAL REGULATOR, GNTR FAMILY"/>
    <property type="match status" value="1"/>
</dbReference>
<feature type="domain" description="HTH gntR-type" evidence="5">
    <location>
        <begin position="15"/>
        <end position="82"/>
    </location>
</feature>
<evidence type="ECO:0000256" key="4">
    <source>
        <dbReference type="SAM" id="Coils"/>
    </source>
</evidence>
<keyword evidence="2" id="KW-0238">DNA-binding</keyword>
<dbReference type="STRING" id="1415166.NONO_c26600"/>
<dbReference type="Pfam" id="PF00392">
    <property type="entry name" value="GntR"/>
    <property type="match status" value="1"/>
</dbReference>
<evidence type="ECO:0000256" key="2">
    <source>
        <dbReference type="ARBA" id="ARBA00023125"/>
    </source>
</evidence>
<protein>
    <submittedName>
        <fullName evidence="6">Transcriptional regulator, GntR family</fullName>
    </submittedName>
</protein>
<dbReference type="KEGG" id="nno:NONO_c26600"/>
<dbReference type="PATRIC" id="fig|1415166.3.peg.2725"/>
<evidence type="ECO:0000313" key="6">
    <source>
        <dbReference type="EMBL" id="AHH17452.1"/>
    </source>
</evidence>
<proteinExistence type="predicted"/>
<dbReference type="InterPro" id="IPR036388">
    <property type="entry name" value="WH-like_DNA-bd_sf"/>
</dbReference>